<organism evidence="1">
    <name type="scientific">hydrothermal vent metagenome</name>
    <dbReference type="NCBI Taxonomy" id="652676"/>
    <lineage>
        <taxon>unclassified sequences</taxon>
        <taxon>metagenomes</taxon>
        <taxon>ecological metagenomes</taxon>
    </lineage>
</organism>
<dbReference type="AlphaFoldDB" id="A0A3B1B8U5"/>
<name>A0A3B1B8U5_9ZZZZ</name>
<sequence length="174" mass="20068">MFLSHSQILFLIQIFLCSIFVYADEITSLKSDTQTDSTLNDSRTANMEALELLENIFSLEESLLQPENDQLVVLMKQELGAQLLLSKIKLYIDTKLVQTYHYKNNDLEKLMNRGVLRLVTVLMTPGMHTIDIELYSLSHSPIKQKLKFKKDLHPMFVSLGLVGTKIKLDQWKVH</sequence>
<dbReference type="EMBL" id="UOFS01000049">
    <property type="protein sequence ID" value="VAX01467.1"/>
    <property type="molecule type" value="Genomic_DNA"/>
</dbReference>
<accession>A0A3B1B8U5</accession>
<reference evidence="1" key="1">
    <citation type="submission" date="2018-06" db="EMBL/GenBank/DDBJ databases">
        <authorList>
            <person name="Zhirakovskaya E."/>
        </authorList>
    </citation>
    <scope>NUCLEOTIDE SEQUENCE</scope>
</reference>
<evidence type="ECO:0000313" key="1">
    <source>
        <dbReference type="EMBL" id="VAX01467.1"/>
    </source>
</evidence>
<gene>
    <name evidence="1" type="ORF">MNBD_GAMMA22-1967</name>
</gene>
<protein>
    <submittedName>
        <fullName evidence="1">Uncharacterized protein</fullName>
    </submittedName>
</protein>
<proteinExistence type="predicted"/>